<dbReference type="GO" id="GO:0043709">
    <property type="term" value="P:cell adhesion involved in single-species biofilm formation"/>
    <property type="evidence" value="ECO:0007669"/>
    <property type="project" value="TreeGrafter"/>
</dbReference>
<sequence>MTAPDAYAAALDALDIAMAEYDVDLRVVRWNRTFERFFPEHAGVIEAGEPYADNLHRFYRARLDASDLLQIDRLVAEGVQRHLQQSAPFEFTHHGRVLRVASVPLPRGGRVRMWREAAHRERASKSEGPPAFDALDKIADGCCILDSNDRIIAANSRFRQLYDVADEEVIVGETLAGLVARSWGPASLSAALSAAIRNSLRYDSAPFLVELPGDRWRRVVNRHADQDHSYLVHSDVTASRRRERELQQLADRDSLTGLANRRAFDEAFAREREASLLLIDADHFKSVNDAFGHLVGDDCLRRIASILQIEAAAEGGLAARIGGEEFAVLLGVRPLAQVVVLAERIREAIHVSSTLPQLSVSIGVAMGPVAMLREDADRALYRAKTIGRNRVEVHDRLAKAS</sequence>
<dbReference type="Pfam" id="PF12860">
    <property type="entry name" value="PAS_7"/>
    <property type="match status" value="2"/>
</dbReference>
<gene>
    <name evidence="4" type="ORF">EV668_0802</name>
</gene>
<dbReference type="Gene3D" id="3.30.450.20">
    <property type="entry name" value="PAS domain"/>
    <property type="match status" value="1"/>
</dbReference>
<dbReference type="Proteomes" id="UP000295122">
    <property type="component" value="Unassembled WGS sequence"/>
</dbReference>
<dbReference type="SUPFAM" id="SSF55785">
    <property type="entry name" value="PYP-like sensor domain (PAS domain)"/>
    <property type="match status" value="2"/>
</dbReference>
<dbReference type="SMART" id="SM00267">
    <property type="entry name" value="GGDEF"/>
    <property type="match status" value="1"/>
</dbReference>
<dbReference type="Gene3D" id="3.30.70.270">
    <property type="match status" value="1"/>
</dbReference>
<evidence type="ECO:0000256" key="2">
    <source>
        <dbReference type="ARBA" id="ARBA00034247"/>
    </source>
</evidence>
<dbReference type="InterPro" id="IPR000160">
    <property type="entry name" value="GGDEF_dom"/>
</dbReference>
<evidence type="ECO:0000313" key="4">
    <source>
        <dbReference type="EMBL" id="TDR93537.1"/>
    </source>
</evidence>
<evidence type="ECO:0000259" key="3">
    <source>
        <dbReference type="PROSITE" id="PS50887"/>
    </source>
</evidence>
<dbReference type="GO" id="GO:1902201">
    <property type="term" value="P:negative regulation of bacterial-type flagellum-dependent cell motility"/>
    <property type="evidence" value="ECO:0007669"/>
    <property type="project" value="TreeGrafter"/>
</dbReference>
<proteinExistence type="predicted"/>
<dbReference type="SMART" id="SM00091">
    <property type="entry name" value="PAS"/>
    <property type="match status" value="2"/>
</dbReference>
<dbReference type="InterPro" id="IPR029787">
    <property type="entry name" value="Nucleotide_cyclase"/>
</dbReference>
<dbReference type="SUPFAM" id="SSF55073">
    <property type="entry name" value="Nucleotide cyclase"/>
    <property type="match status" value="1"/>
</dbReference>
<dbReference type="PROSITE" id="PS50887">
    <property type="entry name" value="GGDEF"/>
    <property type="match status" value="1"/>
</dbReference>
<dbReference type="InterPro" id="IPR035965">
    <property type="entry name" value="PAS-like_dom_sf"/>
</dbReference>
<dbReference type="Pfam" id="PF00990">
    <property type="entry name" value="GGDEF"/>
    <property type="match status" value="1"/>
</dbReference>
<dbReference type="NCBIfam" id="TIGR00254">
    <property type="entry name" value="GGDEF"/>
    <property type="match status" value="1"/>
</dbReference>
<dbReference type="RefSeq" id="WP_133768535.1">
    <property type="nucleotide sequence ID" value="NZ_SNZR01000011.1"/>
</dbReference>
<evidence type="ECO:0000256" key="1">
    <source>
        <dbReference type="ARBA" id="ARBA00012528"/>
    </source>
</evidence>
<comment type="caution">
    <text evidence="4">The sequence shown here is derived from an EMBL/GenBank/DDBJ whole genome shotgun (WGS) entry which is preliminary data.</text>
</comment>
<comment type="catalytic activity">
    <reaction evidence="2">
        <text>2 GTP = 3',3'-c-di-GMP + 2 diphosphate</text>
        <dbReference type="Rhea" id="RHEA:24898"/>
        <dbReference type="ChEBI" id="CHEBI:33019"/>
        <dbReference type="ChEBI" id="CHEBI:37565"/>
        <dbReference type="ChEBI" id="CHEBI:58805"/>
        <dbReference type="EC" id="2.7.7.65"/>
    </reaction>
</comment>
<dbReference type="InterPro" id="IPR043128">
    <property type="entry name" value="Rev_trsase/Diguanyl_cyclase"/>
</dbReference>
<organism evidence="4 5">
    <name type="scientific">Enterovirga rhinocerotis</name>
    <dbReference type="NCBI Taxonomy" id="1339210"/>
    <lineage>
        <taxon>Bacteria</taxon>
        <taxon>Pseudomonadati</taxon>
        <taxon>Pseudomonadota</taxon>
        <taxon>Alphaproteobacteria</taxon>
        <taxon>Hyphomicrobiales</taxon>
        <taxon>Methylobacteriaceae</taxon>
        <taxon>Enterovirga</taxon>
    </lineage>
</organism>
<evidence type="ECO:0000313" key="5">
    <source>
        <dbReference type="Proteomes" id="UP000295122"/>
    </source>
</evidence>
<reference evidence="4 5" key="1">
    <citation type="submission" date="2019-03" db="EMBL/GenBank/DDBJ databases">
        <title>Genomic Encyclopedia of Type Strains, Phase IV (KMG-IV): sequencing the most valuable type-strain genomes for metagenomic binning, comparative biology and taxonomic classification.</title>
        <authorList>
            <person name="Goeker M."/>
        </authorList>
    </citation>
    <scope>NUCLEOTIDE SEQUENCE [LARGE SCALE GENOMIC DNA]</scope>
    <source>
        <strain evidence="4 5">DSM 25903</strain>
    </source>
</reference>
<name>A0A4R7C9T9_9HYPH</name>
<dbReference type="InterPro" id="IPR000014">
    <property type="entry name" value="PAS"/>
</dbReference>
<dbReference type="AlphaFoldDB" id="A0A4R7C9T9"/>
<dbReference type="GO" id="GO:0005886">
    <property type="term" value="C:plasma membrane"/>
    <property type="evidence" value="ECO:0007669"/>
    <property type="project" value="TreeGrafter"/>
</dbReference>
<keyword evidence="5" id="KW-1185">Reference proteome</keyword>
<dbReference type="GO" id="GO:0052621">
    <property type="term" value="F:diguanylate cyclase activity"/>
    <property type="evidence" value="ECO:0007669"/>
    <property type="project" value="UniProtKB-EC"/>
</dbReference>
<dbReference type="InterPro" id="IPR050469">
    <property type="entry name" value="Diguanylate_Cyclase"/>
</dbReference>
<dbReference type="OrthoDB" id="9812260at2"/>
<dbReference type="PANTHER" id="PTHR45138">
    <property type="entry name" value="REGULATORY COMPONENTS OF SENSORY TRANSDUCTION SYSTEM"/>
    <property type="match status" value="1"/>
</dbReference>
<feature type="domain" description="GGDEF" evidence="3">
    <location>
        <begin position="272"/>
        <end position="396"/>
    </location>
</feature>
<accession>A0A4R7C9T9</accession>
<protein>
    <recommendedName>
        <fullName evidence="1">diguanylate cyclase</fullName>
        <ecNumber evidence="1">2.7.7.65</ecNumber>
    </recommendedName>
</protein>
<dbReference type="EMBL" id="SNZR01000011">
    <property type="protein sequence ID" value="TDR93537.1"/>
    <property type="molecule type" value="Genomic_DNA"/>
</dbReference>
<dbReference type="PANTHER" id="PTHR45138:SF9">
    <property type="entry name" value="DIGUANYLATE CYCLASE DGCM-RELATED"/>
    <property type="match status" value="1"/>
</dbReference>
<dbReference type="EC" id="2.7.7.65" evidence="1"/>
<dbReference type="CDD" id="cd01949">
    <property type="entry name" value="GGDEF"/>
    <property type="match status" value="1"/>
</dbReference>